<keyword evidence="6" id="KW-0963">Cytoplasm</keyword>
<keyword evidence="13" id="KW-1185">Reference proteome</keyword>
<evidence type="ECO:0000256" key="5">
    <source>
        <dbReference type="ARBA" id="ARBA00023134"/>
    </source>
</evidence>
<feature type="domain" description="Era-type G" evidence="11">
    <location>
        <begin position="158"/>
        <end position="342"/>
    </location>
</feature>
<keyword evidence="4 6" id="KW-0694">RNA-binding</keyword>
<evidence type="ECO:0000256" key="9">
    <source>
        <dbReference type="SAM" id="MobiDB-lite"/>
    </source>
</evidence>
<keyword evidence="6" id="KW-0472">Membrane</keyword>
<dbReference type="Gene3D" id="3.30.300.20">
    <property type="match status" value="1"/>
</dbReference>
<comment type="function">
    <text evidence="6">An essential GTPase that binds both GDP and GTP, with rapid nucleotide exchange. Plays a role in 16S rRNA processing and 30S ribosomal subunit biogenesis and possibly also in cell cycle regulation and energy metabolism.</text>
</comment>
<feature type="region of interest" description="Disordered" evidence="9">
    <location>
        <begin position="1"/>
        <end position="165"/>
    </location>
</feature>
<dbReference type="InterPro" id="IPR009019">
    <property type="entry name" value="KH_sf_prok-type"/>
</dbReference>
<name>A0A9X3XBC7_9BACT</name>
<comment type="subcellular location">
    <subcellularLocation>
        <location evidence="6">Cytoplasm</location>
    </subcellularLocation>
    <subcellularLocation>
        <location evidence="6">Cell membrane</location>
        <topology evidence="6">Peripheral membrane protein</topology>
    </subcellularLocation>
</comment>
<dbReference type="PROSITE" id="PS50823">
    <property type="entry name" value="KH_TYPE_2"/>
    <property type="match status" value="1"/>
</dbReference>
<keyword evidence="3 6" id="KW-0547">Nucleotide-binding</keyword>
<dbReference type="PANTHER" id="PTHR42698">
    <property type="entry name" value="GTPASE ERA"/>
    <property type="match status" value="1"/>
</dbReference>
<feature type="region of interest" description="G4" evidence="7">
    <location>
        <begin position="291"/>
        <end position="294"/>
    </location>
</feature>
<feature type="compositionally biased region" description="Low complexity" evidence="9">
    <location>
        <begin position="151"/>
        <end position="160"/>
    </location>
</feature>
<dbReference type="Pfam" id="PF07650">
    <property type="entry name" value="KH_2"/>
    <property type="match status" value="1"/>
</dbReference>
<dbReference type="GO" id="GO:0000028">
    <property type="term" value="P:ribosomal small subunit assembly"/>
    <property type="evidence" value="ECO:0007669"/>
    <property type="project" value="TreeGrafter"/>
</dbReference>
<accession>A0A9X3XBC7</accession>
<dbReference type="NCBIfam" id="NF000908">
    <property type="entry name" value="PRK00089.1"/>
    <property type="match status" value="1"/>
</dbReference>
<evidence type="ECO:0000313" key="12">
    <source>
        <dbReference type="EMBL" id="MDC3984911.1"/>
    </source>
</evidence>
<dbReference type="GO" id="GO:0003924">
    <property type="term" value="F:GTPase activity"/>
    <property type="evidence" value="ECO:0007669"/>
    <property type="project" value="UniProtKB-UniRule"/>
</dbReference>
<dbReference type="NCBIfam" id="TIGR00436">
    <property type="entry name" value="era"/>
    <property type="match status" value="1"/>
</dbReference>
<comment type="subunit">
    <text evidence="6">Monomer.</text>
</comment>
<evidence type="ECO:0000256" key="2">
    <source>
        <dbReference type="ARBA" id="ARBA00020484"/>
    </source>
</evidence>
<dbReference type="InterPro" id="IPR004044">
    <property type="entry name" value="KH_dom_type_2"/>
</dbReference>
<feature type="region of interest" description="Disordered" evidence="9">
    <location>
        <begin position="481"/>
        <end position="533"/>
    </location>
</feature>
<keyword evidence="6" id="KW-0699">rRNA-binding</keyword>
<dbReference type="Gene3D" id="3.40.50.300">
    <property type="entry name" value="P-loop containing nucleotide triphosphate hydrolases"/>
    <property type="match status" value="1"/>
</dbReference>
<dbReference type="CDD" id="cd22534">
    <property type="entry name" value="KH-II_Era"/>
    <property type="match status" value="1"/>
</dbReference>
<evidence type="ECO:0000313" key="13">
    <source>
        <dbReference type="Proteomes" id="UP001151081"/>
    </source>
</evidence>
<feature type="region of interest" description="G3" evidence="7">
    <location>
        <begin position="213"/>
        <end position="216"/>
    </location>
</feature>
<dbReference type="RefSeq" id="WP_272428749.1">
    <property type="nucleotide sequence ID" value="NZ_JAGTJJ010000024.1"/>
</dbReference>
<reference evidence="12 13" key="1">
    <citation type="submission" date="2021-04" db="EMBL/GenBank/DDBJ databases">
        <title>Genome analysis of Polyangium sp.</title>
        <authorList>
            <person name="Li Y."/>
            <person name="Wang J."/>
        </authorList>
    </citation>
    <scope>NUCLEOTIDE SEQUENCE [LARGE SCALE GENOMIC DNA]</scope>
    <source>
        <strain evidence="12 13">SDU14</strain>
    </source>
</reference>
<dbReference type="CDD" id="cd04163">
    <property type="entry name" value="Era"/>
    <property type="match status" value="1"/>
</dbReference>
<dbReference type="InterPro" id="IPR015946">
    <property type="entry name" value="KH_dom-like_a/b"/>
</dbReference>
<feature type="binding site" evidence="6">
    <location>
        <begin position="291"/>
        <end position="294"/>
    </location>
    <ligand>
        <name>GTP</name>
        <dbReference type="ChEBI" id="CHEBI:37565"/>
    </ligand>
</feature>
<dbReference type="SUPFAM" id="SSF52540">
    <property type="entry name" value="P-loop containing nucleoside triphosphate hydrolases"/>
    <property type="match status" value="1"/>
</dbReference>
<feature type="compositionally biased region" description="Basic and acidic residues" evidence="9">
    <location>
        <begin position="133"/>
        <end position="149"/>
    </location>
</feature>
<evidence type="ECO:0000256" key="4">
    <source>
        <dbReference type="ARBA" id="ARBA00022884"/>
    </source>
</evidence>
<keyword evidence="5 6" id="KW-0342">GTP-binding</keyword>
<evidence type="ECO:0000256" key="6">
    <source>
        <dbReference type="HAMAP-Rule" id="MF_00367"/>
    </source>
</evidence>
<dbReference type="SUPFAM" id="SSF54814">
    <property type="entry name" value="Prokaryotic type KH domain (KH-domain type II)"/>
    <property type="match status" value="1"/>
</dbReference>
<evidence type="ECO:0000256" key="3">
    <source>
        <dbReference type="ARBA" id="ARBA00022741"/>
    </source>
</evidence>
<dbReference type="PROSITE" id="PS51713">
    <property type="entry name" value="G_ERA"/>
    <property type="match status" value="1"/>
</dbReference>
<dbReference type="AlphaFoldDB" id="A0A9X3XBC7"/>
<sequence>MKSRRPEPRAERPGRKPETAREKPSDDERAGASPRKEARGPRPERGPRGGRPGEETRGAKGKPRADEARGQGPGAARGKGPAKKGAPPARGGGGKGARPEARGAGARPGSPGRGGRPATTDDLTRGPRGGTGEGRRDRTAPRPRPEPRPAPEASGPSRSGTVALIGRPNVGKSTLLNAALQQPLSIVSKTPQTTRDALLGVVHHGSAELALLDTPGLHRPRTQLGRVMNEAARDAARRADVVVFVTDVSPRPVKHKEDGTPIEPRPLLPHPGDLVLLADLAPDRPALLVVNKVDLLRDKRHLLPLLEAYGKVRNFDAIVPISAQREDGITLVLDEIARFLPEGPFRYGVDDVTDKPARYFAAEYVREQILRATQDEVPHATAVTIDRYTEPRAPGQAVQIDATIHVERQGQKRILIGAAGAMMKRIGIAARERIEELVGGKVVLRLWVRVTPDWRESLPRLEELGYGKARAGGADAAEYVIVAERDTEADEADDEDAGDEDLDDDGEEDEDRDEEDLDDDGDDEGTPDEDEEE</sequence>
<evidence type="ECO:0000256" key="8">
    <source>
        <dbReference type="RuleBase" id="RU003761"/>
    </source>
</evidence>
<dbReference type="GO" id="GO:0070181">
    <property type="term" value="F:small ribosomal subunit rRNA binding"/>
    <property type="evidence" value="ECO:0007669"/>
    <property type="project" value="UniProtKB-UniRule"/>
</dbReference>
<dbReference type="InterPro" id="IPR005662">
    <property type="entry name" value="GTPase_Era-like"/>
</dbReference>
<evidence type="ECO:0000259" key="10">
    <source>
        <dbReference type="PROSITE" id="PS50823"/>
    </source>
</evidence>
<feature type="binding site" evidence="6">
    <location>
        <begin position="166"/>
        <end position="173"/>
    </location>
    <ligand>
        <name>GTP</name>
        <dbReference type="ChEBI" id="CHEBI:37565"/>
    </ligand>
</feature>
<dbReference type="GO" id="GO:0043024">
    <property type="term" value="F:ribosomal small subunit binding"/>
    <property type="evidence" value="ECO:0007669"/>
    <property type="project" value="TreeGrafter"/>
</dbReference>
<dbReference type="GO" id="GO:0005525">
    <property type="term" value="F:GTP binding"/>
    <property type="evidence" value="ECO:0007669"/>
    <property type="project" value="UniProtKB-UniRule"/>
</dbReference>
<dbReference type="InterPro" id="IPR005225">
    <property type="entry name" value="Small_GTP-bd"/>
</dbReference>
<feature type="compositionally biased region" description="Low complexity" evidence="9">
    <location>
        <begin position="78"/>
        <end position="89"/>
    </location>
</feature>
<evidence type="ECO:0000256" key="1">
    <source>
        <dbReference type="ARBA" id="ARBA00007921"/>
    </source>
</evidence>
<proteinExistence type="inferred from homology"/>
<dbReference type="InterPro" id="IPR030388">
    <property type="entry name" value="G_ERA_dom"/>
</dbReference>
<gene>
    <name evidence="6 12" type="primary">era</name>
    <name evidence="12" type="ORF">KEG57_30810</name>
</gene>
<dbReference type="Proteomes" id="UP001151081">
    <property type="component" value="Unassembled WGS sequence"/>
</dbReference>
<protein>
    <recommendedName>
        <fullName evidence="2 6">GTPase Era</fullName>
    </recommendedName>
</protein>
<feature type="region of interest" description="G5" evidence="7">
    <location>
        <begin position="321"/>
        <end position="323"/>
    </location>
</feature>
<feature type="region of interest" description="G2" evidence="7">
    <location>
        <begin position="192"/>
        <end position="196"/>
    </location>
</feature>
<dbReference type="HAMAP" id="MF_00367">
    <property type="entry name" value="GTPase_Era"/>
    <property type="match status" value="1"/>
</dbReference>
<feature type="region of interest" description="G1" evidence="7">
    <location>
        <begin position="166"/>
        <end position="173"/>
    </location>
</feature>
<feature type="compositionally biased region" description="Basic and acidic residues" evidence="9">
    <location>
        <begin position="1"/>
        <end position="69"/>
    </location>
</feature>
<comment type="similarity">
    <text evidence="1 6 7 8">Belongs to the TRAFAC class TrmE-Era-EngA-EngB-Septin-like GTPase superfamily. Era GTPase family.</text>
</comment>
<evidence type="ECO:0000259" key="11">
    <source>
        <dbReference type="PROSITE" id="PS51713"/>
    </source>
</evidence>
<organism evidence="12 13">
    <name type="scientific">Polyangium jinanense</name>
    <dbReference type="NCBI Taxonomy" id="2829994"/>
    <lineage>
        <taxon>Bacteria</taxon>
        <taxon>Pseudomonadati</taxon>
        <taxon>Myxococcota</taxon>
        <taxon>Polyangia</taxon>
        <taxon>Polyangiales</taxon>
        <taxon>Polyangiaceae</taxon>
        <taxon>Polyangium</taxon>
    </lineage>
</organism>
<feature type="binding site" evidence="6">
    <location>
        <begin position="213"/>
        <end position="217"/>
    </location>
    <ligand>
        <name>GTP</name>
        <dbReference type="ChEBI" id="CHEBI:37565"/>
    </ligand>
</feature>
<dbReference type="PRINTS" id="PR00326">
    <property type="entry name" value="GTP1OBG"/>
</dbReference>
<dbReference type="EMBL" id="JAGTJJ010000024">
    <property type="protein sequence ID" value="MDC3984911.1"/>
    <property type="molecule type" value="Genomic_DNA"/>
</dbReference>
<dbReference type="InterPro" id="IPR027417">
    <property type="entry name" value="P-loop_NTPase"/>
</dbReference>
<keyword evidence="6" id="KW-1003">Cell membrane</keyword>
<dbReference type="Pfam" id="PF01926">
    <property type="entry name" value="MMR_HSR1"/>
    <property type="match status" value="1"/>
</dbReference>
<dbReference type="PANTHER" id="PTHR42698:SF1">
    <property type="entry name" value="GTPASE ERA, MITOCHONDRIAL"/>
    <property type="match status" value="1"/>
</dbReference>
<dbReference type="GO" id="GO:0005886">
    <property type="term" value="C:plasma membrane"/>
    <property type="evidence" value="ECO:0007669"/>
    <property type="project" value="UniProtKB-SubCell"/>
</dbReference>
<keyword evidence="6" id="KW-0690">Ribosome biogenesis</keyword>
<evidence type="ECO:0000256" key="7">
    <source>
        <dbReference type="PROSITE-ProRule" id="PRU01050"/>
    </source>
</evidence>
<dbReference type="NCBIfam" id="TIGR00231">
    <property type="entry name" value="small_GTP"/>
    <property type="match status" value="1"/>
</dbReference>
<comment type="caution">
    <text evidence="12">The sequence shown here is derived from an EMBL/GenBank/DDBJ whole genome shotgun (WGS) entry which is preliminary data.</text>
</comment>
<feature type="compositionally biased region" description="Acidic residues" evidence="9">
    <location>
        <begin position="487"/>
        <end position="533"/>
    </location>
</feature>
<dbReference type="GO" id="GO:0005829">
    <property type="term" value="C:cytosol"/>
    <property type="evidence" value="ECO:0007669"/>
    <property type="project" value="TreeGrafter"/>
</dbReference>
<feature type="domain" description="KH type-2" evidence="10">
    <location>
        <begin position="365"/>
        <end position="452"/>
    </location>
</feature>
<dbReference type="InterPro" id="IPR006073">
    <property type="entry name" value="GTP-bd"/>
</dbReference>